<dbReference type="Proteomes" id="UP000254051">
    <property type="component" value="Unassembled WGS sequence"/>
</dbReference>
<evidence type="ECO:0000313" key="10">
    <source>
        <dbReference type="Proteomes" id="UP000254051"/>
    </source>
</evidence>
<evidence type="ECO:0000256" key="4">
    <source>
        <dbReference type="ARBA" id="ARBA00023163"/>
    </source>
</evidence>
<dbReference type="Gene3D" id="1.10.10.60">
    <property type="entry name" value="Homeodomain-like"/>
    <property type="match status" value="2"/>
</dbReference>
<evidence type="ECO:0000256" key="1">
    <source>
        <dbReference type="ARBA" id="ARBA00018672"/>
    </source>
</evidence>
<dbReference type="OrthoDB" id="9794370at2"/>
<feature type="domain" description="Response regulatory" evidence="8">
    <location>
        <begin position="3"/>
        <end position="120"/>
    </location>
</feature>
<dbReference type="Pfam" id="PF12833">
    <property type="entry name" value="HTH_18"/>
    <property type="match status" value="1"/>
</dbReference>
<dbReference type="PROSITE" id="PS01124">
    <property type="entry name" value="HTH_ARAC_FAMILY_2"/>
    <property type="match status" value="1"/>
</dbReference>
<feature type="domain" description="HTH araC/xylS-type" evidence="7">
    <location>
        <begin position="423"/>
        <end position="521"/>
    </location>
</feature>
<dbReference type="PANTHER" id="PTHR43280:SF2">
    <property type="entry name" value="HTH-TYPE TRANSCRIPTIONAL REGULATOR EXSA"/>
    <property type="match status" value="1"/>
</dbReference>
<dbReference type="InterPro" id="IPR011006">
    <property type="entry name" value="CheY-like_superfamily"/>
</dbReference>
<gene>
    <name evidence="9" type="ORF">SAMN05216529_103116</name>
</gene>
<dbReference type="RefSeq" id="WP_109709382.1">
    <property type="nucleotide sequence ID" value="NZ_QGDS01000003.1"/>
</dbReference>
<evidence type="ECO:0000256" key="3">
    <source>
        <dbReference type="ARBA" id="ARBA00023125"/>
    </source>
</evidence>
<keyword evidence="6" id="KW-0597">Phosphoprotein</keyword>
<dbReference type="SUPFAM" id="SSF52172">
    <property type="entry name" value="CheY-like"/>
    <property type="match status" value="1"/>
</dbReference>
<protein>
    <recommendedName>
        <fullName evidence="1">Stage 0 sporulation protein A homolog</fullName>
    </recommendedName>
</protein>
<evidence type="ECO:0000259" key="7">
    <source>
        <dbReference type="PROSITE" id="PS01124"/>
    </source>
</evidence>
<dbReference type="SUPFAM" id="SSF46689">
    <property type="entry name" value="Homeodomain-like"/>
    <property type="match status" value="2"/>
</dbReference>
<dbReference type="InterPro" id="IPR018060">
    <property type="entry name" value="HTH_AraC"/>
</dbReference>
<dbReference type="GO" id="GO:0000160">
    <property type="term" value="P:phosphorelay signal transduction system"/>
    <property type="evidence" value="ECO:0007669"/>
    <property type="project" value="InterPro"/>
</dbReference>
<keyword evidence="4" id="KW-0804">Transcription</keyword>
<dbReference type="Pfam" id="PF00072">
    <property type="entry name" value="Response_reg"/>
    <property type="match status" value="1"/>
</dbReference>
<keyword evidence="3 9" id="KW-0238">DNA-binding</keyword>
<dbReference type="PANTHER" id="PTHR43280">
    <property type="entry name" value="ARAC-FAMILY TRANSCRIPTIONAL REGULATOR"/>
    <property type="match status" value="1"/>
</dbReference>
<evidence type="ECO:0000259" key="8">
    <source>
        <dbReference type="PROSITE" id="PS50110"/>
    </source>
</evidence>
<dbReference type="GO" id="GO:0003700">
    <property type="term" value="F:DNA-binding transcription factor activity"/>
    <property type="evidence" value="ECO:0007669"/>
    <property type="project" value="InterPro"/>
</dbReference>
<name>A0A316A180_9FIRM</name>
<keyword evidence="10" id="KW-1185">Reference proteome</keyword>
<evidence type="ECO:0000256" key="2">
    <source>
        <dbReference type="ARBA" id="ARBA00023015"/>
    </source>
</evidence>
<evidence type="ECO:0000256" key="5">
    <source>
        <dbReference type="ARBA" id="ARBA00024867"/>
    </source>
</evidence>
<evidence type="ECO:0000256" key="6">
    <source>
        <dbReference type="PROSITE-ProRule" id="PRU00169"/>
    </source>
</evidence>
<sequence>MLKTLLVDDDYLVRSYLKILPAWEEAGFEIAADVRDGEEALKVLEEIEIDLIVTDITMPLMDGIELIRKIRRKDKNTYIIVLSCHDDFEYVKEAMKLGADEYVLKNMLEDNTLRPVLFQAKEKICHQQKEIIETSGDQRSVLLNDNSEFLFFNKALSGGAGDKETEELRQNVGIPFSFHNCAVVSIVIEGAGEHEEQWFDLEMEQYFQKFRNRLYEALTKSQGMADFSGEIVYLGMGTFCCFLDLSEECKNSVMRQRLIQTATSCFHFCRNEPYSFSLGASSVCLGAKALRQAYQQSREALKAGFYEEKQILYYDSEQKVSKELPEKARKLLRQAESLMYKGGKETFISACLDVCKVFEEERTAGKLVVQWLQTLEELLGRDKHDYRPIRKLQHVYEVLNQLMEEESEDNHAVIPAQVNEAIRVAAEFARRHYHEHIGLSEAAEAAGVNASYLSYLFSQEIGVGFSAFLLNQRISQAKKLLVKTGLSIKEVAVKTGFNDCQYFSKTFKKQTGLSPVRYRQNAQKN</sequence>
<dbReference type="PROSITE" id="PS00041">
    <property type="entry name" value="HTH_ARAC_FAMILY_1"/>
    <property type="match status" value="1"/>
</dbReference>
<dbReference type="AlphaFoldDB" id="A0A316A180"/>
<dbReference type="EMBL" id="UHJJ01000003">
    <property type="protein sequence ID" value="SUQ13388.1"/>
    <property type="molecule type" value="Genomic_DNA"/>
</dbReference>
<feature type="modified residue" description="4-aspartylphosphate" evidence="6">
    <location>
        <position position="55"/>
    </location>
</feature>
<accession>A0A316A180</accession>
<dbReference type="SMART" id="SM00342">
    <property type="entry name" value="HTH_ARAC"/>
    <property type="match status" value="1"/>
</dbReference>
<organism evidence="9 10">
    <name type="scientific">Faecalicatena contorta</name>
    <dbReference type="NCBI Taxonomy" id="39482"/>
    <lineage>
        <taxon>Bacteria</taxon>
        <taxon>Bacillati</taxon>
        <taxon>Bacillota</taxon>
        <taxon>Clostridia</taxon>
        <taxon>Lachnospirales</taxon>
        <taxon>Lachnospiraceae</taxon>
        <taxon>Faecalicatena</taxon>
    </lineage>
</organism>
<dbReference type="InterPro" id="IPR009057">
    <property type="entry name" value="Homeodomain-like_sf"/>
</dbReference>
<keyword evidence="2" id="KW-0805">Transcription regulation</keyword>
<dbReference type="InterPro" id="IPR018062">
    <property type="entry name" value="HTH_AraC-typ_CS"/>
</dbReference>
<dbReference type="InterPro" id="IPR020449">
    <property type="entry name" value="Tscrpt_reg_AraC-type_HTH"/>
</dbReference>
<reference evidence="10" key="1">
    <citation type="submission" date="2017-07" db="EMBL/GenBank/DDBJ databases">
        <authorList>
            <person name="Varghese N."/>
            <person name="Submissions S."/>
        </authorList>
    </citation>
    <scope>NUCLEOTIDE SEQUENCE [LARGE SCALE GENOMIC DNA]</scope>
    <source>
        <strain evidence="10">NLAE-zl-C134</strain>
    </source>
</reference>
<dbReference type="CDD" id="cd17536">
    <property type="entry name" value="REC_YesN-like"/>
    <property type="match status" value="1"/>
</dbReference>
<dbReference type="Gene3D" id="3.40.50.2300">
    <property type="match status" value="1"/>
</dbReference>
<dbReference type="InterPro" id="IPR001789">
    <property type="entry name" value="Sig_transdc_resp-reg_receiver"/>
</dbReference>
<dbReference type="GO" id="GO:0043565">
    <property type="term" value="F:sequence-specific DNA binding"/>
    <property type="evidence" value="ECO:0007669"/>
    <property type="project" value="InterPro"/>
</dbReference>
<comment type="function">
    <text evidence="5">May play the central regulatory role in sporulation. It may be an element of the effector pathway responsible for the activation of sporulation genes in response to nutritional stress. Spo0A may act in concert with spo0H (a sigma factor) to control the expression of some genes that are critical to the sporulation process.</text>
</comment>
<proteinExistence type="predicted"/>
<evidence type="ECO:0000313" key="9">
    <source>
        <dbReference type="EMBL" id="SUQ13388.1"/>
    </source>
</evidence>
<dbReference type="PRINTS" id="PR00032">
    <property type="entry name" value="HTHARAC"/>
</dbReference>
<dbReference type="SMART" id="SM00448">
    <property type="entry name" value="REC"/>
    <property type="match status" value="1"/>
</dbReference>
<dbReference type="PROSITE" id="PS50110">
    <property type="entry name" value="RESPONSE_REGULATORY"/>
    <property type="match status" value="1"/>
</dbReference>